<evidence type="ECO:0000313" key="2">
    <source>
        <dbReference type="Proteomes" id="UP000887226"/>
    </source>
</evidence>
<feature type="non-terminal residue" evidence="1">
    <location>
        <position position="124"/>
    </location>
</feature>
<protein>
    <submittedName>
        <fullName evidence="1">Uncharacterized protein</fullName>
    </submittedName>
</protein>
<reference evidence="1" key="1">
    <citation type="journal article" date="2021" name="IMA Fungus">
        <title>Genomic characterization of three marine fungi, including Emericellopsis atlantica sp. nov. with signatures of a generalist lifestyle and marine biomass degradation.</title>
        <authorList>
            <person name="Hagestad O.C."/>
            <person name="Hou L."/>
            <person name="Andersen J.H."/>
            <person name="Hansen E.H."/>
            <person name="Altermark B."/>
            <person name="Li C."/>
            <person name="Kuhnert E."/>
            <person name="Cox R.J."/>
            <person name="Crous P.W."/>
            <person name="Spatafora J.W."/>
            <person name="Lail K."/>
            <person name="Amirebrahimi M."/>
            <person name="Lipzen A."/>
            <person name="Pangilinan J."/>
            <person name="Andreopoulos W."/>
            <person name="Hayes R.D."/>
            <person name="Ng V."/>
            <person name="Grigoriev I.V."/>
            <person name="Jackson S.A."/>
            <person name="Sutton T.D.S."/>
            <person name="Dobson A.D.W."/>
            <person name="Rama T."/>
        </authorList>
    </citation>
    <scope>NUCLEOTIDE SEQUENCE</scope>
    <source>
        <strain evidence="1">TRa3180A</strain>
    </source>
</reference>
<name>A0A9P8CDM8_9HELO</name>
<dbReference type="OrthoDB" id="3439855at2759"/>
<accession>A0A9P8CDM8</accession>
<sequence length="124" mass="15002">IEKYFALTDQAPVYLAAVILRPSLKWRYIDNNWSKEWRVDIRAAMKRFWEKYYKLFVESSSKAVRSVPTKAKNEFSEWLHSEQDIDEKGMDAYEVYCSMELVPKIAAAYKWWLEYCQRKRFPNL</sequence>
<dbReference type="InterPro" id="IPR012337">
    <property type="entry name" value="RNaseH-like_sf"/>
</dbReference>
<dbReference type="SUPFAM" id="SSF53098">
    <property type="entry name" value="Ribonuclease H-like"/>
    <property type="match status" value="1"/>
</dbReference>
<dbReference type="Proteomes" id="UP000887226">
    <property type="component" value="Unassembled WGS sequence"/>
</dbReference>
<comment type="caution">
    <text evidence="1">The sequence shown here is derived from an EMBL/GenBank/DDBJ whole genome shotgun (WGS) entry which is preliminary data.</text>
</comment>
<organism evidence="1 2">
    <name type="scientific">Calycina marina</name>
    <dbReference type="NCBI Taxonomy" id="1763456"/>
    <lineage>
        <taxon>Eukaryota</taxon>
        <taxon>Fungi</taxon>
        <taxon>Dikarya</taxon>
        <taxon>Ascomycota</taxon>
        <taxon>Pezizomycotina</taxon>
        <taxon>Leotiomycetes</taxon>
        <taxon>Helotiales</taxon>
        <taxon>Pezizellaceae</taxon>
        <taxon>Calycina</taxon>
    </lineage>
</organism>
<feature type="non-terminal residue" evidence="1">
    <location>
        <position position="1"/>
    </location>
</feature>
<gene>
    <name evidence="1" type="ORF">BJ878DRAFT_395578</name>
</gene>
<evidence type="ECO:0000313" key="1">
    <source>
        <dbReference type="EMBL" id="KAG9243194.1"/>
    </source>
</evidence>
<dbReference type="EMBL" id="MU253998">
    <property type="protein sequence ID" value="KAG9243194.1"/>
    <property type="molecule type" value="Genomic_DNA"/>
</dbReference>
<dbReference type="AlphaFoldDB" id="A0A9P8CDM8"/>
<keyword evidence="2" id="KW-1185">Reference proteome</keyword>
<proteinExistence type="predicted"/>